<organism evidence="1">
    <name type="scientific">Rhizophora mucronata</name>
    <name type="common">Asiatic mangrove</name>
    <dbReference type="NCBI Taxonomy" id="61149"/>
    <lineage>
        <taxon>Eukaryota</taxon>
        <taxon>Viridiplantae</taxon>
        <taxon>Streptophyta</taxon>
        <taxon>Embryophyta</taxon>
        <taxon>Tracheophyta</taxon>
        <taxon>Spermatophyta</taxon>
        <taxon>Magnoliopsida</taxon>
        <taxon>eudicotyledons</taxon>
        <taxon>Gunneridae</taxon>
        <taxon>Pentapetalae</taxon>
        <taxon>rosids</taxon>
        <taxon>fabids</taxon>
        <taxon>Malpighiales</taxon>
        <taxon>Rhizophoraceae</taxon>
        <taxon>Rhizophora</taxon>
    </lineage>
</organism>
<sequence length="106" mass="12220">MRRISYSWASGEQIVRRLSCLRQFCQVIACTLVFLRQQLMPLQQIVGLQYFITQGLVHQNLSSLWLSTLKLFTIHEFLWACGLGCCLRQKNQVSVDTWVQSLASAI</sequence>
<evidence type="ECO:0000313" key="1">
    <source>
        <dbReference type="EMBL" id="MBX04197.1"/>
    </source>
</evidence>
<dbReference type="EMBL" id="GGEC01023713">
    <property type="protein sequence ID" value="MBX04197.1"/>
    <property type="molecule type" value="Transcribed_RNA"/>
</dbReference>
<reference evidence="1" key="1">
    <citation type="submission" date="2018-02" db="EMBL/GenBank/DDBJ databases">
        <title>Rhizophora mucronata_Transcriptome.</title>
        <authorList>
            <person name="Meera S.P."/>
            <person name="Sreeshan A."/>
            <person name="Augustine A."/>
        </authorList>
    </citation>
    <scope>NUCLEOTIDE SEQUENCE</scope>
    <source>
        <tissue evidence="1">Leaf</tissue>
    </source>
</reference>
<name>A0A2P2KEV4_RHIMU</name>
<dbReference type="AlphaFoldDB" id="A0A2P2KEV4"/>
<proteinExistence type="predicted"/>
<accession>A0A2P2KEV4</accession>
<protein>
    <submittedName>
        <fullName evidence="1">Auxin response factor</fullName>
    </submittedName>
</protein>